<name>A0A835H4R0_9MAGN</name>
<dbReference type="InterPro" id="IPR039292">
    <property type="entry name" value="SICKLE"/>
</dbReference>
<dbReference type="EMBL" id="JADFTS010000008">
    <property type="protein sequence ID" value="KAF9593450.1"/>
    <property type="molecule type" value="Genomic_DNA"/>
</dbReference>
<sequence>MAAFSRNKRKSQLLEPNYGPLPGPRNLDTTPPSHQFNQSYSSNQRTYEGPLPYSNPSPWRSPIGMARPFPQQLGTPPAVWNSSNQRTYEGLFPYSNPGPWRSSIRMARPFRNNLELLLLSGTDQVTQVVVVSHPTHLSVVVSLALVLDKEIVLILEEAMAFNTAKVPTLVLDGEIVLILEEATVFNTATVPTLVLDGEMVLILEEATVFNTATVPTLSCFTTNPC</sequence>
<accession>A0A835H4R0</accession>
<organism evidence="2 3">
    <name type="scientific">Coptis chinensis</name>
    <dbReference type="NCBI Taxonomy" id="261450"/>
    <lineage>
        <taxon>Eukaryota</taxon>
        <taxon>Viridiplantae</taxon>
        <taxon>Streptophyta</taxon>
        <taxon>Embryophyta</taxon>
        <taxon>Tracheophyta</taxon>
        <taxon>Spermatophyta</taxon>
        <taxon>Magnoliopsida</taxon>
        <taxon>Ranunculales</taxon>
        <taxon>Ranunculaceae</taxon>
        <taxon>Coptidoideae</taxon>
        <taxon>Coptis</taxon>
    </lineage>
</organism>
<feature type="compositionally biased region" description="Polar residues" evidence="1">
    <location>
        <begin position="27"/>
        <end position="46"/>
    </location>
</feature>
<keyword evidence="3" id="KW-1185">Reference proteome</keyword>
<evidence type="ECO:0000256" key="1">
    <source>
        <dbReference type="SAM" id="MobiDB-lite"/>
    </source>
</evidence>
<proteinExistence type="predicted"/>
<feature type="region of interest" description="Disordered" evidence="1">
    <location>
        <begin position="1"/>
        <end position="54"/>
    </location>
</feature>
<reference evidence="2 3" key="1">
    <citation type="submission" date="2020-10" db="EMBL/GenBank/DDBJ databases">
        <title>The Coptis chinensis genome and diversification of protoberbering-type alkaloids.</title>
        <authorList>
            <person name="Wang B."/>
            <person name="Shu S."/>
            <person name="Song C."/>
            <person name="Liu Y."/>
        </authorList>
    </citation>
    <scope>NUCLEOTIDE SEQUENCE [LARGE SCALE GENOMIC DNA]</scope>
    <source>
        <strain evidence="2">HL-2020</strain>
        <tissue evidence="2">Leaf</tissue>
    </source>
</reference>
<feature type="compositionally biased region" description="Basic residues" evidence="1">
    <location>
        <begin position="1"/>
        <end position="11"/>
    </location>
</feature>
<dbReference type="Proteomes" id="UP000631114">
    <property type="component" value="Unassembled WGS sequence"/>
</dbReference>
<dbReference type="PANTHER" id="PTHR36054:SF2">
    <property type="entry name" value="PROTEIN SICKLE"/>
    <property type="match status" value="1"/>
</dbReference>
<gene>
    <name evidence="2" type="ORF">IFM89_023145</name>
</gene>
<dbReference type="AlphaFoldDB" id="A0A835H4R0"/>
<dbReference type="GO" id="GO:0035196">
    <property type="term" value="P:miRNA processing"/>
    <property type="evidence" value="ECO:0007669"/>
    <property type="project" value="InterPro"/>
</dbReference>
<dbReference type="GO" id="GO:0000398">
    <property type="term" value="P:mRNA splicing, via spliceosome"/>
    <property type="evidence" value="ECO:0007669"/>
    <property type="project" value="InterPro"/>
</dbReference>
<dbReference type="OrthoDB" id="1935385at2759"/>
<evidence type="ECO:0000313" key="2">
    <source>
        <dbReference type="EMBL" id="KAF9593450.1"/>
    </source>
</evidence>
<dbReference type="PANTHER" id="PTHR36054">
    <property type="entry name" value="PROTEIN SICKLE"/>
    <property type="match status" value="1"/>
</dbReference>
<evidence type="ECO:0000313" key="3">
    <source>
        <dbReference type="Proteomes" id="UP000631114"/>
    </source>
</evidence>
<comment type="caution">
    <text evidence="2">The sequence shown here is derived from an EMBL/GenBank/DDBJ whole genome shotgun (WGS) entry which is preliminary data.</text>
</comment>
<protein>
    <submittedName>
        <fullName evidence="2">Uncharacterized protein</fullName>
    </submittedName>
</protein>